<gene>
    <name evidence="1" type="ORF">PMAYCL1PPCAC_20177</name>
    <name evidence="2" type="ORF">PMAYCL1PPCAC_20178</name>
</gene>
<sequence length="147" mass="16687">DRLLLLQRWWHRPLLRGNMPNTFIFYLLRAKMQNISIIILHTPNVLSPPHSSFTSRAPVPSGRLRMDGIVALLLLFSLQQADIQAQGGCMNKCDHKNLQACGIEKCKKLIKKTDELYGCEENGRLSVLSARTHGRLDLDFIACDCDK</sequence>
<organism evidence="1 3">
    <name type="scientific">Pristionchus mayeri</name>
    <dbReference type="NCBI Taxonomy" id="1317129"/>
    <lineage>
        <taxon>Eukaryota</taxon>
        <taxon>Metazoa</taxon>
        <taxon>Ecdysozoa</taxon>
        <taxon>Nematoda</taxon>
        <taxon>Chromadorea</taxon>
        <taxon>Rhabditida</taxon>
        <taxon>Rhabditina</taxon>
        <taxon>Diplogasteromorpha</taxon>
        <taxon>Diplogasteroidea</taxon>
        <taxon>Neodiplogasteridae</taxon>
        <taxon>Pristionchus</taxon>
    </lineage>
</organism>
<keyword evidence="3" id="KW-1185">Reference proteome</keyword>
<dbReference type="EMBL" id="BTRK01000004">
    <property type="protein sequence ID" value="GMR49983.1"/>
    <property type="molecule type" value="Genomic_DNA"/>
</dbReference>
<dbReference type="EMBL" id="BTRK01000004">
    <property type="protein sequence ID" value="GMR49982.1"/>
    <property type="molecule type" value="Genomic_DNA"/>
</dbReference>
<proteinExistence type="predicted"/>
<feature type="non-terminal residue" evidence="1">
    <location>
        <position position="1"/>
    </location>
</feature>
<feature type="non-terminal residue" evidence="1">
    <location>
        <position position="147"/>
    </location>
</feature>
<dbReference type="Proteomes" id="UP001328107">
    <property type="component" value="Unassembled WGS sequence"/>
</dbReference>
<dbReference type="AlphaFoldDB" id="A0AAN5CSV2"/>
<evidence type="ECO:0000313" key="3">
    <source>
        <dbReference type="Proteomes" id="UP001328107"/>
    </source>
</evidence>
<evidence type="ECO:0000313" key="2">
    <source>
        <dbReference type="EMBL" id="GMR49983.1"/>
    </source>
</evidence>
<name>A0AAN5CSV2_9BILA</name>
<accession>A0AAN5CSV2</accession>
<evidence type="ECO:0000313" key="1">
    <source>
        <dbReference type="EMBL" id="GMR49982.1"/>
    </source>
</evidence>
<comment type="caution">
    <text evidence="1">The sequence shown here is derived from an EMBL/GenBank/DDBJ whole genome shotgun (WGS) entry which is preliminary data.</text>
</comment>
<reference evidence="3" key="1">
    <citation type="submission" date="2022-10" db="EMBL/GenBank/DDBJ databases">
        <title>Genome assembly of Pristionchus species.</title>
        <authorList>
            <person name="Yoshida K."/>
            <person name="Sommer R.J."/>
        </authorList>
    </citation>
    <scope>NUCLEOTIDE SEQUENCE [LARGE SCALE GENOMIC DNA]</scope>
    <source>
        <strain evidence="2 3">RS5460</strain>
    </source>
</reference>
<protein>
    <submittedName>
        <fullName evidence="1">Uncharacterized protein</fullName>
    </submittedName>
</protein>
<reference evidence="1" key="2">
    <citation type="submission" date="2023-06" db="EMBL/GenBank/DDBJ databases">
        <title>Genome assembly of Pristionchus species.</title>
        <authorList>
            <person name="Yoshida K."/>
            <person name="Sommer R.J."/>
        </authorList>
    </citation>
    <scope>NUCLEOTIDE SEQUENCE</scope>
    <source>
        <strain evidence="1 3">RS5460</strain>
    </source>
</reference>